<keyword evidence="3" id="KW-1185">Reference proteome</keyword>
<feature type="domain" description="Methyltransferase" evidence="1">
    <location>
        <begin position="35"/>
        <end position="158"/>
    </location>
</feature>
<dbReference type="GO" id="GO:0008168">
    <property type="term" value="F:methyltransferase activity"/>
    <property type="evidence" value="ECO:0007669"/>
    <property type="project" value="UniProtKB-KW"/>
</dbReference>
<dbReference type="CDD" id="cd02440">
    <property type="entry name" value="AdoMet_MTases"/>
    <property type="match status" value="1"/>
</dbReference>
<dbReference type="AlphaFoldDB" id="A0A1G8GTN3"/>
<organism evidence="2 3">
    <name type="scientific">Agrococcus jejuensis</name>
    <dbReference type="NCBI Taxonomy" id="399736"/>
    <lineage>
        <taxon>Bacteria</taxon>
        <taxon>Bacillati</taxon>
        <taxon>Actinomycetota</taxon>
        <taxon>Actinomycetes</taxon>
        <taxon>Micrococcales</taxon>
        <taxon>Microbacteriaceae</taxon>
        <taxon>Agrococcus</taxon>
    </lineage>
</organism>
<dbReference type="RefSeq" id="WP_092506428.1">
    <property type="nucleotide sequence ID" value="NZ_LT629695.1"/>
</dbReference>
<dbReference type="STRING" id="399736.SAMN04489720_3067"/>
<reference evidence="3" key="1">
    <citation type="submission" date="2016-10" db="EMBL/GenBank/DDBJ databases">
        <authorList>
            <person name="Varghese N."/>
            <person name="Submissions S."/>
        </authorList>
    </citation>
    <scope>NUCLEOTIDE SEQUENCE [LARGE SCALE GENOMIC DNA]</scope>
    <source>
        <strain evidence="3">DSM 22002</strain>
    </source>
</reference>
<dbReference type="Proteomes" id="UP000198822">
    <property type="component" value="Chromosome I"/>
</dbReference>
<dbReference type="OrthoDB" id="9795634at2"/>
<gene>
    <name evidence="2" type="ORF">SAMN04489720_3067</name>
</gene>
<sequence length="265" mass="28534">MSDVVYSHGHHESVTRAHAARTVENSAAYLVPYLERGQRILDVGCGPGSITIDLARRVGDGEVVGIDASAQVVEQARALAEASGVTNVRFEVGDAYAVDAADGSFDVVHAHQVLQHLGEPVAALAEWRRASRGIVAARDVVYSATAIHPFSEGLREWRRIIVALQDANGGEADAGSHLKAWARAAGFTDIATDVETWCFESDQARTWWGHQWAERAIASSFATGTDEHGLATPADREAIAEAWTAWAADPDGWMSMIHGWIVARA</sequence>
<protein>
    <submittedName>
        <fullName evidence="2">Methyltransferase domain-containing protein</fullName>
    </submittedName>
</protein>
<keyword evidence="2" id="KW-0489">Methyltransferase</keyword>
<accession>A0A1G8GTN3</accession>
<evidence type="ECO:0000313" key="2">
    <source>
        <dbReference type="EMBL" id="SDH97758.1"/>
    </source>
</evidence>
<dbReference type="Pfam" id="PF13847">
    <property type="entry name" value="Methyltransf_31"/>
    <property type="match status" value="1"/>
</dbReference>
<evidence type="ECO:0000313" key="3">
    <source>
        <dbReference type="Proteomes" id="UP000198822"/>
    </source>
</evidence>
<dbReference type="SUPFAM" id="SSF53335">
    <property type="entry name" value="S-adenosyl-L-methionine-dependent methyltransferases"/>
    <property type="match status" value="1"/>
</dbReference>
<dbReference type="EMBL" id="LT629695">
    <property type="protein sequence ID" value="SDH97758.1"/>
    <property type="molecule type" value="Genomic_DNA"/>
</dbReference>
<dbReference type="Gene3D" id="3.40.50.150">
    <property type="entry name" value="Vaccinia Virus protein VP39"/>
    <property type="match status" value="1"/>
</dbReference>
<name>A0A1G8GTN3_9MICO</name>
<proteinExistence type="predicted"/>
<dbReference type="InterPro" id="IPR029063">
    <property type="entry name" value="SAM-dependent_MTases_sf"/>
</dbReference>
<keyword evidence="2" id="KW-0808">Transferase</keyword>
<evidence type="ECO:0000259" key="1">
    <source>
        <dbReference type="Pfam" id="PF13847"/>
    </source>
</evidence>
<dbReference type="InterPro" id="IPR025714">
    <property type="entry name" value="Methyltranfer_dom"/>
</dbReference>
<dbReference type="PANTHER" id="PTHR43591">
    <property type="entry name" value="METHYLTRANSFERASE"/>
    <property type="match status" value="1"/>
</dbReference>
<dbReference type="PANTHER" id="PTHR43591:SF24">
    <property type="entry name" value="2-METHOXY-6-POLYPRENYL-1,4-BENZOQUINOL METHYLASE, MITOCHONDRIAL"/>
    <property type="match status" value="1"/>
</dbReference>
<dbReference type="GO" id="GO:0032259">
    <property type="term" value="P:methylation"/>
    <property type="evidence" value="ECO:0007669"/>
    <property type="project" value="UniProtKB-KW"/>
</dbReference>